<proteinExistence type="predicted"/>
<reference evidence="2" key="1">
    <citation type="journal article" date="2019" name="Int. J. Syst. Evol. Microbiol.">
        <title>The Global Catalogue of Microorganisms (GCM) 10K type strain sequencing project: providing services to taxonomists for standard genome sequencing and annotation.</title>
        <authorList>
            <consortium name="The Broad Institute Genomics Platform"/>
            <consortium name="The Broad Institute Genome Sequencing Center for Infectious Disease"/>
            <person name="Wu L."/>
            <person name="Ma J."/>
        </authorList>
    </citation>
    <scope>NUCLEOTIDE SEQUENCE [LARGE SCALE GENOMIC DNA]</scope>
    <source>
        <strain evidence="2">JCM 18410</strain>
    </source>
</reference>
<sequence>MNLTLSGRLLCMAKRRQTVTRPTKPLVKPPIRVGSLDAGAVVAELRQVHEAAGDPDVERMPSDEEIYGALLYTEKHASALRRCAAEVQQSAALKRVQLWEYLREQVDVHQLRALTDARGAGAPWVRLAPALAVAAPSAAYNKAKRLQAVTLVDGTAEARPVRRTPEAVLEAERRQALEAEAERRRQEAAERSHRLLLPVARRLVEQREALVLDEDAEYWLDEISAVLPDCVTPTQMLSLSRYLAAAVRSLRKQEQRTAVPVASTQEAHAAYLAAAALQAEPGASSGA</sequence>
<dbReference type="EMBL" id="BAABKC010000002">
    <property type="protein sequence ID" value="GAA5041700.1"/>
    <property type="molecule type" value="Genomic_DNA"/>
</dbReference>
<keyword evidence="2" id="KW-1185">Reference proteome</keyword>
<evidence type="ECO:0000313" key="1">
    <source>
        <dbReference type="EMBL" id="GAA5041700.1"/>
    </source>
</evidence>
<evidence type="ECO:0000313" key="2">
    <source>
        <dbReference type="Proteomes" id="UP001500124"/>
    </source>
</evidence>
<accession>A0ABP9JT04</accession>
<organism evidence="1 2">
    <name type="scientific">Streptomyces similanensis</name>
    <dbReference type="NCBI Taxonomy" id="1274988"/>
    <lineage>
        <taxon>Bacteria</taxon>
        <taxon>Bacillati</taxon>
        <taxon>Actinomycetota</taxon>
        <taxon>Actinomycetes</taxon>
        <taxon>Kitasatosporales</taxon>
        <taxon>Streptomycetaceae</taxon>
        <taxon>Streptomyces</taxon>
    </lineage>
</organism>
<protein>
    <submittedName>
        <fullName evidence="1">Uncharacterized protein</fullName>
    </submittedName>
</protein>
<gene>
    <name evidence="1" type="ORF">GCM10023336_02050</name>
</gene>
<comment type="caution">
    <text evidence="1">The sequence shown here is derived from an EMBL/GenBank/DDBJ whole genome shotgun (WGS) entry which is preliminary data.</text>
</comment>
<dbReference type="Proteomes" id="UP001500124">
    <property type="component" value="Unassembled WGS sequence"/>
</dbReference>
<name>A0ABP9JT04_9ACTN</name>